<evidence type="ECO:0000256" key="8">
    <source>
        <dbReference type="ARBA" id="ARBA00024069"/>
    </source>
</evidence>
<evidence type="ECO:0000256" key="1">
    <source>
        <dbReference type="ARBA" id="ARBA00001232"/>
    </source>
</evidence>
<evidence type="ECO:0000256" key="10">
    <source>
        <dbReference type="HAMAP-Rule" id="MF_00019"/>
    </source>
</evidence>
<evidence type="ECO:0000256" key="4">
    <source>
        <dbReference type="ARBA" id="ARBA00022679"/>
    </source>
</evidence>
<dbReference type="GO" id="GO:0008654">
    <property type="term" value="P:phospholipid biosynthetic process"/>
    <property type="evidence" value="ECO:0007669"/>
    <property type="project" value="UniProtKB-KW"/>
</dbReference>
<dbReference type="HAMAP" id="MF_00019">
    <property type="entry name" value="PlsX"/>
    <property type="match status" value="1"/>
</dbReference>
<dbReference type="SUPFAM" id="SSF53659">
    <property type="entry name" value="Isocitrate/Isopropylmalate dehydrogenase-like"/>
    <property type="match status" value="1"/>
</dbReference>
<evidence type="ECO:0000256" key="6">
    <source>
        <dbReference type="ARBA" id="ARBA00023209"/>
    </source>
</evidence>
<keyword evidence="7 10" id="KW-1208">Phospholipid metabolism</keyword>
<dbReference type="GO" id="GO:0043811">
    <property type="term" value="F:phosphate:acyl-[acyl carrier protein] acyltransferase activity"/>
    <property type="evidence" value="ECO:0007669"/>
    <property type="project" value="UniProtKB-UniRule"/>
</dbReference>
<reference evidence="11 12" key="1">
    <citation type="submission" date="2018-03" db="EMBL/GenBank/DDBJ databases">
        <title>Genomic Encyclopedia of Type Strains, Phase III (KMG-III): the genomes of soil and plant-associated and newly described type strains.</title>
        <authorList>
            <person name="Whitman W."/>
        </authorList>
    </citation>
    <scope>NUCLEOTIDE SEQUENCE [LARGE SCALE GENOMIC DNA]</scope>
    <source>
        <strain evidence="11 12">CGMCC 1.9313</strain>
    </source>
</reference>
<dbReference type="GO" id="GO:0005737">
    <property type="term" value="C:cytoplasm"/>
    <property type="evidence" value="ECO:0007669"/>
    <property type="project" value="UniProtKB-SubCell"/>
</dbReference>
<name>A0A2T0U901_9SPHI</name>
<dbReference type="UniPathway" id="UPA00085"/>
<keyword evidence="3 10" id="KW-0444">Lipid biosynthesis</keyword>
<keyword evidence="12" id="KW-1185">Reference proteome</keyword>
<keyword evidence="6 10" id="KW-0594">Phospholipid biosynthesis</keyword>
<proteinExistence type="inferred from homology"/>
<comment type="caution">
    <text evidence="11">The sequence shown here is derived from an EMBL/GenBank/DDBJ whole genome shotgun (WGS) entry which is preliminary data.</text>
</comment>
<protein>
    <recommendedName>
        <fullName evidence="8 10">Phosphate acyltransferase</fullName>
        <ecNumber evidence="8 10">2.3.1.274</ecNumber>
    </recommendedName>
    <alternativeName>
        <fullName evidence="10">Acyl-ACP phosphotransacylase</fullName>
    </alternativeName>
    <alternativeName>
        <fullName evidence="10">Acyl-[acyl-carrier-protein]--phosphate acyltransferase</fullName>
    </alternativeName>
    <alternativeName>
        <fullName evidence="10">Phosphate-acyl-ACP acyltransferase</fullName>
    </alternativeName>
</protein>
<keyword evidence="5 10" id="KW-0443">Lipid metabolism</keyword>
<organism evidence="11 12">
    <name type="scientific">Arcticibacter pallidicorallinus</name>
    <dbReference type="NCBI Taxonomy" id="1259464"/>
    <lineage>
        <taxon>Bacteria</taxon>
        <taxon>Pseudomonadati</taxon>
        <taxon>Bacteroidota</taxon>
        <taxon>Sphingobacteriia</taxon>
        <taxon>Sphingobacteriales</taxon>
        <taxon>Sphingobacteriaceae</taxon>
        <taxon>Arcticibacter</taxon>
    </lineage>
</organism>
<evidence type="ECO:0000313" key="12">
    <source>
        <dbReference type="Proteomes" id="UP000238034"/>
    </source>
</evidence>
<evidence type="ECO:0000256" key="3">
    <source>
        <dbReference type="ARBA" id="ARBA00022516"/>
    </source>
</evidence>
<comment type="subunit">
    <text evidence="9 10">Homodimer. Probably interacts with PlsY.</text>
</comment>
<dbReference type="EMBL" id="PVTH01000002">
    <property type="protein sequence ID" value="PRY54405.1"/>
    <property type="molecule type" value="Genomic_DNA"/>
</dbReference>
<gene>
    <name evidence="10" type="primary">plsX</name>
    <name evidence="11" type="ORF">B0I27_102171</name>
</gene>
<dbReference type="InterPro" id="IPR012281">
    <property type="entry name" value="Phospholipid_synth_PlsX-like"/>
</dbReference>
<dbReference type="RefSeq" id="WP_106291575.1">
    <property type="nucleotide sequence ID" value="NZ_PVTH01000002.1"/>
</dbReference>
<comment type="pathway">
    <text evidence="10">Lipid metabolism; phospholipid metabolism.</text>
</comment>
<evidence type="ECO:0000256" key="5">
    <source>
        <dbReference type="ARBA" id="ARBA00023098"/>
    </source>
</evidence>
<dbReference type="PIRSF" id="PIRSF002465">
    <property type="entry name" value="Phsphlp_syn_PlsX"/>
    <property type="match status" value="1"/>
</dbReference>
<dbReference type="PANTHER" id="PTHR30100:SF1">
    <property type="entry name" value="PHOSPHATE ACYLTRANSFERASE"/>
    <property type="match status" value="1"/>
</dbReference>
<dbReference type="Gene3D" id="3.40.718.10">
    <property type="entry name" value="Isopropylmalate Dehydrogenase"/>
    <property type="match status" value="1"/>
</dbReference>
<dbReference type="GO" id="GO:0006633">
    <property type="term" value="P:fatty acid biosynthetic process"/>
    <property type="evidence" value="ECO:0007669"/>
    <property type="project" value="UniProtKB-UniRule"/>
</dbReference>
<sequence length="313" mass="33607">MKIGLDIMGGDFAPGATVLGAIAAYKALEPQQQKLVLIGNKDLAQPIFAEQGFNPDLIEIIHTTEVIGMGEHPTKAITQKPNSSIGIGFRMLKEGSLDSFSSAGNTGAMLVGAMFSVKTIPGVIRPAISTIVPKLKKGYGIMLDVGANADCKPDTLLQFGVLGSLFAENIHGVHNPKVGLINIGEEEEKGNMLALATHTLMKDTNMFNFVGNVEGRDLFNDKADVIVCDGFTGNVMLKLAETFYVLTKQKGFEDEFFARFNYEQYGGSPILGVNAPVIIGHGISTPEAIKNMVLLSRSMITTKLIDKIKAAFK</sequence>
<keyword evidence="11" id="KW-0012">Acyltransferase</keyword>
<dbReference type="Pfam" id="PF02504">
    <property type="entry name" value="FA_synthesis"/>
    <property type="match status" value="1"/>
</dbReference>
<evidence type="ECO:0000256" key="2">
    <source>
        <dbReference type="ARBA" id="ARBA00022490"/>
    </source>
</evidence>
<dbReference type="NCBIfam" id="TIGR00182">
    <property type="entry name" value="plsX"/>
    <property type="match status" value="1"/>
</dbReference>
<keyword evidence="2 10" id="KW-0963">Cytoplasm</keyword>
<comment type="subcellular location">
    <subcellularLocation>
        <location evidence="10">Cytoplasm</location>
    </subcellularLocation>
    <text evidence="10">Associated with the membrane possibly through PlsY.</text>
</comment>
<dbReference type="InterPro" id="IPR003664">
    <property type="entry name" value="FA_synthesis"/>
</dbReference>
<comment type="catalytic activity">
    <reaction evidence="1 10">
        <text>a fatty acyl-[ACP] + phosphate = an acyl phosphate + holo-[ACP]</text>
        <dbReference type="Rhea" id="RHEA:42292"/>
        <dbReference type="Rhea" id="RHEA-COMP:9685"/>
        <dbReference type="Rhea" id="RHEA-COMP:14125"/>
        <dbReference type="ChEBI" id="CHEBI:43474"/>
        <dbReference type="ChEBI" id="CHEBI:59918"/>
        <dbReference type="ChEBI" id="CHEBI:64479"/>
        <dbReference type="ChEBI" id="CHEBI:138651"/>
        <dbReference type="EC" id="2.3.1.274"/>
    </reaction>
</comment>
<comment type="function">
    <text evidence="10">Catalyzes the reversible formation of acyl-phosphate (acyl-PO(4)) from acyl-[acyl-carrier-protein] (acyl-ACP). This enzyme utilizes acyl-ACP as fatty acyl donor, but not acyl-CoA.</text>
</comment>
<dbReference type="EC" id="2.3.1.274" evidence="8 10"/>
<dbReference type="OrthoDB" id="9806408at2"/>
<accession>A0A2T0U901</accession>
<dbReference type="Proteomes" id="UP000238034">
    <property type="component" value="Unassembled WGS sequence"/>
</dbReference>
<comment type="similarity">
    <text evidence="10">Belongs to the PlsX family.</text>
</comment>
<evidence type="ECO:0000256" key="7">
    <source>
        <dbReference type="ARBA" id="ARBA00023264"/>
    </source>
</evidence>
<evidence type="ECO:0000256" key="9">
    <source>
        <dbReference type="ARBA" id="ARBA00046608"/>
    </source>
</evidence>
<dbReference type="PANTHER" id="PTHR30100">
    <property type="entry name" value="FATTY ACID/PHOSPHOLIPID SYNTHESIS PROTEIN PLSX"/>
    <property type="match status" value="1"/>
</dbReference>
<evidence type="ECO:0000313" key="11">
    <source>
        <dbReference type="EMBL" id="PRY54405.1"/>
    </source>
</evidence>
<dbReference type="AlphaFoldDB" id="A0A2T0U901"/>
<keyword evidence="4 10" id="KW-0808">Transferase</keyword>